<keyword evidence="5" id="KW-0328">Glycosyltransferase</keyword>
<evidence type="ECO:0000313" key="17">
    <source>
        <dbReference type="Proteomes" id="UP000494206"/>
    </source>
</evidence>
<dbReference type="Proteomes" id="UP000494206">
    <property type="component" value="Unassembled WGS sequence"/>
</dbReference>
<keyword evidence="6" id="KW-0808">Transferase</keyword>
<evidence type="ECO:0000256" key="2">
    <source>
        <dbReference type="ARBA" id="ARBA00004922"/>
    </source>
</evidence>
<evidence type="ECO:0000256" key="5">
    <source>
        <dbReference type="ARBA" id="ARBA00022676"/>
    </source>
</evidence>
<dbReference type="EC" id="2.4.1.155" evidence="4"/>
<evidence type="ECO:0000256" key="7">
    <source>
        <dbReference type="ARBA" id="ARBA00022692"/>
    </source>
</evidence>
<evidence type="ECO:0000256" key="12">
    <source>
        <dbReference type="ARBA" id="ARBA00023180"/>
    </source>
</evidence>
<reference evidence="16 17" key="1">
    <citation type="submission" date="2020-04" db="EMBL/GenBank/DDBJ databases">
        <authorList>
            <person name="Laetsch R D."/>
            <person name="Stevens L."/>
            <person name="Kumar S."/>
            <person name="Blaxter L. M."/>
        </authorList>
    </citation>
    <scope>NUCLEOTIDE SEQUENCE [LARGE SCALE GENOMIC DNA]</scope>
</reference>
<dbReference type="AlphaFoldDB" id="A0A8S1F9A6"/>
<evidence type="ECO:0000256" key="13">
    <source>
        <dbReference type="ARBA" id="ARBA00048243"/>
    </source>
</evidence>
<dbReference type="InterPro" id="IPR026116">
    <property type="entry name" value="GT18_cat"/>
</dbReference>
<dbReference type="EMBL" id="CADEPM010000007">
    <property type="protein sequence ID" value="CAB3408837.1"/>
    <property type="molecule type" value="Genomic_DNA"/>
</dbReference>
<keyword evidence="7 14" id="KW-0812">Transmembrane</keyword>
<dbReference type="PANTHER" id="PTHR15075">
    <property type="entry name" value="ALPHA-MANNOSIDE BETA-1,6-N-ACETYLGLUCOSAMINYLTRANSFERASE"/>
    <property type="match status" value="1"/>
</dbReference>
<sequence length="615" mass="70274">MQIRLRVLLLIVIVTLSITPFCLIFYSVSITTANERTNRVPLEKYAADCEVLPDTVNITFPLCLNKIEWFKSGNWRKEPCYSQHKVDGSLCSFRRYLSEFESFCPPIGNGRDETRYAQQSSNIDHLFSAMHGFPESYAYIQILVFIGFLAHERTLKFAKYSKKGGPLGELLQWSDLIASLHILGHNVTVATSVKALRTEMSLIENSNECDASVINFDLIFTDIMGFHIFRKRKKQYTSNNRCRFRLIDSFGTHVEFSTPQFFQKFAQPIVETRKNQWGNLELNLRQHWTFYPHTSDNTFLGFVVDTSEIDVNITKSSKKFKALIYGKEKYMWENAETAIRVLSEENVDIHATVVDVEHDQTELMFENVTNHGFLDSRAISKLLDDVHLFFGLGFPLEGPAPLEAIAHGAIFINAHFDVAKNRINYKFLGEKPTFRQYTSQCPYMEEIGLPYVITTNINDPYALRKAIRHAKTLKPKPYVPEEFTTQGMLLRVGVFVEKQDFCSNLVANWPPHESLKIVTGGPLESCESACSREHLVCEPAHFPLINNKNTLKRVFPKCDSSSPNDRSPVAPYDCVLQKEPQLFSCASAPRIGTISRICPCRDKHHNHSAFCSKCI</sequence>
<feature type="domain" description="Glycosyltransferase family 18 catalytic" evidence="15">
    <location>
        <begin position="80"/>
        <end position="121"/>
    </location>
</feature>
<comment type="catalytic activity">
    <reaction evidence="13">
        <text>N(4)-{beta-D-GlcNAc-(1-&gt;2)-[beta-D-GlcNAc-(1-&gt;4)]-alpha-D-Man-(1-&gt;3)-[beta-D-GlcNAc-(1-&gt;2)-alpha-D-Man-(1-&gt;6)]-beta-D-Man-(1-&gt;4)-beta-D-GlcNAc-(1-&gt;4)-beta-D-GlcNAc}-L-asparaginyl-[protein] + UDP-N-acetyl-alpha-D-glucosamine = N(4)-{beta-D-GlcNAc-(1-&gt;2)-[beta-D-GlcNAc-(1-&gt;4)]-alpha-D-Man-(1-&gt;3)-[beta-D-GlcNAc-(1-&gt;2)-[beta-D-GlcNAc-(1-&gt;6)]-alpha-D-Man-(1-&gt;6)]-beta-D-Man-(1-&gt;4)-beta-D-GlcNAc-(1-&gt;4)-beta-D-GlcNAc}-L-asparaginyl-[protein] + UDP + H(+)</text>
        <dbReference type="Rhea" id="RHEA:16921"/>
        <dbReference type="Rhea" id="RHEA-COMP:14374"/>
        <dbReference type="Rhea" id="RHEA-COMP:14377"/>
        <dbReference type="ChEBI" id="CHEBI:15378"/>
        <dbReference type="ChEBI" id="CHEBI:57705"/>
        <dbReference type="ChEBI" id="CHEBI:58223"/>
        <dbReference type="ChEBI" id="CHEBI:139507"/>
        <dbReference type="ChEBI" id="CHEBI:139510"/>
        <dbReference type="EC" id="2.4.1.155"/>
    </reaction>
</comment>
<organism evidence="16 17">
    <name type="scientific">Caenorhabditis bovis</name>
    <dbReference type="NCBI Taxonomy" id="2654633"/>
    <lineage>
        <taxon>Eukaryota</taxon>
        <taxon>Metazoa</taxon>
        <taxon>Ecdysozoa</taxon>
        <taxon>Nematoda</taxon>
        <taxon>Chromadorea</taxon>
        <taxon>Rhabditida</taxon>
        <taxon>Rhabditina</taxon>
        <taxon>Rhabditomorpha</taxon>
        <taxon>Rhabditoidea</taxon>
        <taxon>Rhabditidae</taxon>
        <taxon>Peloderinae</taxon>
        <taxon>Caenorhabditis</taxon>
    </lineage>
</organism>
<dbReference type="GO" id="GO:0000139">
    <property type="term" value="C:Golgi membrane"/>
    <property type="evidence" value="ECO:0007669"/>
    <property type="project" value="UniProtKB-SubCell"/>
</dbReference>
<evidence type="ECO:0000259" key="15">
    <source>
        <dbReference type="Pfam" id="PF15024"/>
    </source>
</evidence>
<accession>A0A8S1F9A6</accession>
<dbReference type="GO" id="GO:0006487">
    <property type="term" value="P:protein N-linked glycosylation"/>
    <property type="evidence" value="ECO:0007669"/>
    <property type="project" value="TreeGrafter"/>
</dbReference>
<evidence type="ECO:0000256" key="3">
    <source>
        <dbReference type="ARBA" id="ARBA00007477"/>
    </source>
</evidence>
<protein>
    <recommendedName>
        <fullName evidence="4">alpha-1,6-mannosyl-glycoprotein 6-beta-N-acetylglucosaminyltransferase</fullName>
        <ecNumber evidence="4">2.4.1.155</ecNumber>
    </recommendedName>
</protein>
<comment type="pathway">
    <text evidence="2">Protein modification; protein glycosylation.</text>
</comment>
<keyword evidence="8" id="KW-0735">Signal-anchor</keyword>
<comment type="subcellular location">
    <subcellularLocation>
        <location evidence="1">Golgi apparatus membrane</location>
        <topology evidence="1">Single-pass type II membrane protein</topology>
    </subcellularLocation>
</comment>
<comment type="similarity">
    <text evidence="3">Belongs to the glycosyltransferase 18 family.</text>
</comment>
<evidence type="ECO:0000313" key="16">
    <source>
        <dbReference type="EMBL" id="CAB3408837.1"/>
    </source>
</evidence>
<comment type="caution">
    <text evidence="16">The sequence shown here is derived from an EMBL/GenBank/DDBJ whole genome shotgun (WGS) entry which is preliminary data.</text>
</comment>
<feature type="transmembrane region" description="Helical" evidence="14">
    <location>
        <begin position="7"/>
        <end position="28"/>
    </location>
</feature>
<evidence type="ECO:0000256" key="9">
    <source>
        <dbReference type="ARBA" id="ARBA00022989"/>
    </source>
</evidence>
<dbReference type="InterPro" id="IPR052105">
    <property type="entry name" value="MGAT5_Glycosyltransferase"/>
</dbReference>
<evidence type="ECO:0000256" key="14">
    <source>
        <dbReference type="SAM" id="Phobius"/>
    </source>
</evidence>
<evidence type="ECO:0000256" key="4">
    <source>
        <dbReference type="ARBA" id="ARBA00012671"/>
    </source>
</evidence>
<proteinExistence type="inferred from homology"/>
<dbReference type="OrthoDB" id="2113294at2759"/>
<evidence type="ECO:0000256" key="11">
    <source>
        <dbReference type="ARBA" id="ARBA00023136"/>
    </source>
</evidence>
<keyword evidence="17" id="KW-1185">Reference proteome</keyword>
<keyword evidence="11 14" id="KW-0472">Membrane</keyword>
<evidence type="ECO:0000256" key="1">
    <source>
        <dbReference type="ARBA" id="ARBA00004323"/>
    </source>
</evidence>
<keyword evidence="9 14" id="KW-1133">Transmembrane helix</keyword>
<name>A0A8S1F9A6_9PELO</name>
<evidence type="ECO:0000256" key="8">
    <source>
        <dbReference type="ARBA" id="ARBA00022968"/>
    </source>
</evidence>
<dbReference type="PANTHER" id="PTHR15075:SF2">
    <property type="entry name" value="ALPHA-1,6-MANNOSYLGLYCOPROTEIN 6-BETA-N-ACETYLGLUCOSAMINYLTRANSFERASE"/>
    <property type="match status" value="1"/>
</dbReference>
<dbReference type="Pfam" id="PF15024">
    <property type="entry name" value="Glyco_transf_18"/>
    <property type="match status" value="2"/>
</dbReference>
<dbReference type="GO" id="GO:0030144">
    <property type="term" value="F:alpha-1,6-mannosylglycoprotein 6-beta-N-acetylglucosaminyltransferase activity"/>
    <property type="evidence" value="ECO:0007669"/>
    <property type="project" value="UniProtKB-EC"/>
</dbReference>
<keyword evidence="10" id="KW-0333">Golgi apparatus</keyword>
<keyword evidence="12" id="KW-0325">Glycoprotein</keyword>
<feature type="domain" description="Glycosyltransferase family 18 catalytic" evidence="15">
    <location>
        <begin position="140"/>
        <end position="600"/>
    </location>
</feature>
<gene>
    <name evidence="16" type="ORF">CBOVIS_LOCUS10568</name>
</gene>
<evidence type="ECO:0000256" key="6">
    <source>
        <dbReference type="ARBA" id="ARBA00022679"/>
    </source>
</evidence>
<evidence type="ECO:0000256" key="10">
    <source>
        <dbReference type="ARBA" id="ARBA00023034"/>
    </source>
</evidence>